<evidence type="ECO:0000256" key="1">
    <source>
        <dbReference type="ARBA" id="ARBA00004167"/>
    </source>
</evidence>
<keyword evidence="3" id="KW-0812">Transmembrane</keyword>
<dbReference type="EMBL" id="JADEXQ010000055">
    <property type="protein sequence ID" value="MBE9031178.1"/>
    <property type="molecule type" value="Genomic_DNA"/>
</dbReference>
<dbReference type="InterPro" id="IPR001972">
    <property type="entry name" value="Stomatin_HflK_fam"/>
</dbReference>
<gene>
    <name evidence="7" type="ORF">IQ266_15700</name>
</gene>
<feature type="domain" description="Band 7" evidence="6">
    <location>
        <begin position="17"/>
        <end position="175"/>
    </location>
</feature>
<dbReference type="AlphaFoldDB" id="A0A928VP02"/>
<dbReference type="FunFam" id="3.30.479.30:FF:000004">
    <property type="entry name" value="Putative membrane protease family, stomatin"/>
    <property type="match status" value="1"/>
</dbReference>
<dbReference type="GO" id="GO:0005886">
    <property type="term" value="C:plasma membrane"/>
    <property type="evidence" value="ECO:0007669"/>
    <property type="project" value="UniProtKB-ARBA"/>
</dbReference>
<evidence type="ECO:0000256" key="5">
    <source>
        <dbReference type="ARBA" id="ARBA00023136"/>
    </source>
</evidence>
<dbReference type="PROSITE" id="PS01270">
    <property type="entry name" value="BAND_7"/>
    <property type="match status" value="1"/>
</dbReference>
<evidence type="ECO:0000313" key="8">
    <source>
        <dbReference type="Proteomes" id="UP000625316"/>
    </source>
</evidence>
<dbReference type="InterPro" id="IPR050710">
    <property type="entry name" value="Band7/mec-2_domain"/>
</dbReference>
<keyword evidence="8" id="KW-1185">Reference proteome</keyword>
<dbReference type="InterPro" id="IPR036013">
    <property type="entry name" value="Band_7/SPFH_dom_sf"/>
</dbReference>
<dbReference type="GO" id="GO:0098552">
    <property type="term" value="C:side of membrane"/>
    <property type="evidence" value="ECO:0007669"/>
    <property type="project" value="UniProtKB-ARBA"/>
</dbReference>
<dbReference type="RefSeq" id="WP_264326007.1">
    <property type="nucleotide sequence ID" value="NZ_JADEXQ010000055.1"/>
</dbReference>
<proteinExistence type="inferred from homology"/>
<dbReference type="PRINTS" id="PR00721">
    <property type="entry name" value="STOMATIN"/>
</dbReference>
<evidence type="ECO:0000259" key="6">
    <source>
        <dbReference type="SMART" id="SM00244"/>
    </source>
</evidence>
<dbReference type="SMART" id="SM00244">
    <property type="entry name" value="PHB"/>
    <property type="match status" value="1"/>
</dbReference>
<dbReference type="InterPro" id="IPR001107">
    <property type="entry name" value="Band_7"/>
</dbReference>
<evidence type="ECO:0000256" key="3">
    <source>
        <dbReference type="ARBA" id="ARBA00022692"/>
    </source>
</evidence>
<dbReference type="Pfam" id="PF01145">
    <property type="entry name" value="Band_7"/>
    <property type="match status" value="1"/>
</dbReference>
<protein>
    <submittedName>
        <fullName evidence="7">Paraslipin</fullName>
    </submittedName>
</protein>
<evidence type="ECO:0000256" key="4">
    <source>
        <dbReference type="ARBA" id="ARBA00022989"/>
    </source>
</evidence>
<name>A0A928VP02_9CYAN</name>
<reference evidence="7" key="1">
    <citation type="submission" date="2020-10" db="EMBL/GenBank/DDBJ databases">
        <authorList>
            <person name="Castelo-Branco R."/>
            <person name="Eusebio N."/>
            <person name="Adriana R."/>
            <person name="Vieira A."/>
            <person name="Brugerolle De Fraissinette N."/>
            <person name="Rezende De Castro R."/>
            <person name="Schneider M.P."/>
            <person name="Vasconcelos V."/>
            <person name="Leao P.N."/>
        </authorList>
    </citation>
    <scope>NUCLEOTIDE SEQUENCE</scope>
    <source>
        <strain evidence="7">LEGE 11480</strain>
    </source>
</reference>
<comment type="subcellular location">
    <subcellularLocation>
        <location evidence="1">Membrane</location>
        <topology evidence="1">Single-pass membrane protein</topology>
    </subcellularLocation>
</comment>
<dbReference type="SUPFAM" id="SSF117892">
    <property type="entry name" value="Band 7/SPFH domain"/>
    <property type="match status" value="1"/>
</dbReference>
<dbReference type="PANTHER" id="PTHR43327:SF10">
    <property type="entry name" value="STOMATIN-LIKE PROTEIN 2, MITOCHONDRIAL"/>
    <property type="match status" value="1"/>
</dbReference>
<dbReference type="Proteomes" id="UP000625316">
    <property type="component" value="Unassembled WGS sequence"/>
</dbReference>
<keyword evidence="4" id="KW-1133">Transmembrane helix</keyword>
<dbReference type="CDD" id="cd08829">
    <property type="entry name" value="SPFH_paraslipin"/>
    <property type="match status" value="1"/>
</dbReference>
<dbReference type="Gene3D" id="3.30.479.30">
    <property type="entry name" value="Band 7 domain"/>
    <property type="match status" value="1"/>
</dbReference>
<evidence type="ECO:0000256" key="2">
    <source>
        <dbReference type="ARBA" id="ARBA00008164"/>
    </source>
</evidence>
<dbReference type="InterPro" id="IPR018080">
    <property type="entry name" value="Band_7/stomatin-like_CS"/>
</dbReference>
<comment type="similarity">
    <text evidence="2">Belongs to the band 7/mec-2 family.</text>
</comment>
<keyword evidence="5" id="KW-0472">Membrane</keyword>
<dbReference type="PANTHER" id="PTHR43327">
    <property type="entry name" value="STOMATIN-LIKE PROTEIN 2, MITOCHONDRIAL"/>
    <property type="match status" value="1"/>
</dbReference>
<organism evidence="7 8">
    <name type="scientific">Romeriopsis navalis LEGE 11480</name>
    <dbReference type="NCBI Taxonomy" id="2777977"/>
    <lineage>
        <taxon>Bacteria</taxon>
        <taxon>Bacillati</taxon>
        <taxon>Cyanobacteriota</taxon>
        <taxon>Cyanophyceae</taxon>
        <taxon>Leptolyngbyales</taxon>
        <taxon>Leptolyngbyaceae</taxon>
        <taxon>Romeriopsis</taxon>
        <taxon>Romeriopsis navalis</taxon>
    </lineage>
</organism>
<comment type="caution">
    <text evidence="7">The sequence shown here is derived from an EMBL/GenBank/DDBJ whole genome shotgun (WGS) entry which is preliminary data.</text>
</comment>
<evidence type="ECO:0000313" key="7">
    <source>
        <dbReference type="EMBL" id="MBE9031178.1"/>
    </source>
</evidence>
<sequence>MWPWIAAIAIAGGAAASSVKIVEQGNEALIERLGQYNGKLEPGLSFLIPGLDRVAYQETIREKVIDVPPQNCITRDNVSIAADAVIYWRIVDMEKAYYKVQNLQSAILNLALAQIRSEMGKLELDETFTAREQINEILLRELDIATDPWGVKVTRVELKEIAPAKAVMDSMELQMAAERKKRAAVLTSEGARESAVNSARGEAESQVLEAEARKKSTVLNAEAEQQRIVLEAQANRQQQVLKAQATAEAVNIVTQALGSDPNAGNAAQLLMALGYLNMGETIGKSDSSKVLFMDPGSIPASIQSMMAIVEKPQ</sequence>
<accession>A0A928VP02</accession>